<reference evidence="6" key="1">
    <citation type="submission" date="2018-12" db="EMBL/GenBank/DDBJ databases">
        <title>Bacillus chawlae sp. nov., Bacillus glennii sp. nov., and Bacillus saganii sp. nov. Isolated from the Vehicle Assembly Building at Kennedy Space Center where the Viking Spacecraft were Assembled.</title>
        <authorList>
            <person name="Seuylemezian A."/>
            <person name="Vaishampayan P."/>
        </authorList>
    </citation>
    <scope>NUCLEOTIDE SEQUENCE [LARGE SCALE GENOMIC DNA]</scope>
    <source>
        <strain evidence="6">DSM 13966</strain>
    </source>
</reference>
<gene>
    <name evidence="5" type="primary">yqiS</name>
    <name evidence="5" type="ORF">EJA10_09850</name>
</gene>
<dbReference type="Proteomes" id="UP000279911">
    <property type="component" value="Unassembled WGS sequence"/>
</dbReference>
<accession>A0A427TSI4</accession>
<evidence type="ECO:0000259" key="4">
    <source>
        <dbReference type="Pfam" id="PF01515"/>
    </source>
</evidence>
<evidence type="ECO:0000256" key="2">
    <source>
        <dbReference type="ARBA" id="ARBA00022679"/>
    </source>
</evidence>
<dbReference type="Pfam" id="PF01515">
    <property type="entry name" value="PTA_PTB"/>
    <property type="match status" value="1"/>
</dbReference>
<keyword evidence="3 5" id="KW-0012">Acyltransferase</keyword>
<dbReference type="PANTHER" id="PTHR43356:SF2">
    <property type="entry name" value="PHOSPHATE ACETYLTRANSFERASE"/>
    <property type="match status" value="1"/>
</dbReference>
<protein>
    <submittedName>
        <fullName evidence="5">Phosphate butyryltransferase</fullName>
        <ecNumber evidence="5">2.3.1.19</ecNumber>
    </submittedName>
</protein>
<dbReference type="InterPro" id="IPR050500">
    <property type="entry name" value="Phos_Acetyltrans/Butyryltrans"/>
</dbReference>
<dbReference type="PANTHER" id="PTHR43356">
    <property type="entry name" value="PHOSPHATE ACETYLTRANSFERASE"/>
    <property type="match status" value="1"/>
</dbReference>
<dbReference type="InterPro" id="IPR014079">
    <property type="entry name" value="Phosphate_butyryltransferase"/>
</dbReference>
<evidence type="ECO:0000313" key="5">
    <source>
        <dbReference type="EMBL" id="RSD27375.1"/>
    </source>
</evidence>
<dbReference type="GO" id="GO:0050182">
    <property type="term" value="F:phosphate butyryltransferase activity"/>
    <property type="evidence" value="ECO:0007669"/>
    <property type="project" value="UniProtKB-EC"/>
</dbReference>
<dbReference type="AlphaFoldDB" id="A0A427TSI4"/>
<dbReference type="OrthoDB" id="9774179at2"/>
<dbReference type="STRING" id="285983.UB32_11020"/>
<dbReference type="InterPro" id="IPR002505">
    <property type="entry name" value="PTA_PTB"/>
</dbReference>
<dbReference type="NCBIfam" id="NF006045">
    <property type="entry name" value="PRK08190.1"/>
    <property type="match status" value="1"/>
</dbReference>
<organism evidence="5 6">
    <name type="scientific">Mesobacillus subterraneus</name>
    <dbReference type="NCBI Taxonomy" id="285983"/>
    <lineage>
        <taxon>Bacteria</taxon>
        <taxon>Bacillati</taxon>
        <taxon>Bacillota</taxon>
        <taxon>Bacilli</taxon>
        <taxon>Bacillales</taxon>
        <taxon>Bacillaceae</taxon>
        <taxon>Mesobacillus</taxon>
    </lineage>
</organism>
<evidence type="ECO:0000256" key="1">
    <source>
        <dbReference type="ARBA" id="ARBA00005656"/>
    </source>
</evidence>
<dbReference type="EMBL" id="RSFW01000012">
    <property type="protein sequence ID" value="RSD27375.1"/>
    <property type="molecule type" value="Genomic_DNA"/>
</dbReference>
<name>A0A427TSI4_9BACI</name>
<feature type="domain" description="Phosphate acetyl/butaryl transferase" evidence="4">
    <location>
        <begin position="103"/>
        <end position="317"/>
    </location>
</feature>
<dbReference type="Gene3D" id="3.40.718.10">
    <property type="entry name" value="Isopropylmalate Dehydrogenase"/>
    <property type="match status" value="1"/>
</dbReference>
<dbReference type="GO" id="GO:0019605">
    <property type="term" value="P:butyrate metabolic process"/>
    <property type="evidence" value="ECO:0007669"/>
    <property type="project" value="InterPro"/>
</dbReference>
<dbReference type="SUPFAM" id="SSF53659">
    <property type="entry name" value="Isocitrate/Isopropylmalate dehydrogenase-like"/>
    <property type="match status" value="1"/>
</dbReference>
<proteinExistence type="inferred from homology"/>
<dbReference type="InterPro" id="IPR012147">
    <property type="entry name" value="P_Ac_Bu_trans"/>
</dbReference>
<dbReference type="NCBIfam" id="TIGR02706">
    <property type="entry name" value="P_butyryltrans"/>
    <property type="match status" value="1"/>
</dbReference>
<sequence length="323" mass="33787">MARFLHYNIPGDGPPKKGLKPEMKLDSLISMASQHGRKTVAVAAAEDAEVLEAVAEAVKMKLADFLLYGDKEKIEKLITTQHSELAASESVKIISASNNSIAAEMAVKAVRANEASVVMKGNIPTAAILKAVLNKEYGLRTGAALSHVAVFEIPGYDRFTLVTDAAMNIAPDLEQKAQIIKNAVQVAHSIGIDIPKVAPIAAVEVVNPAMQATLDAAALTVMNKRGQITGCIVDGPLALDNAVSQLAAEHKGINSDVAGKADILMVPAIEVGNVLYKSLIYFANAKVGAVIAGAKAPIVLTSRADTAESKLYSLALALCSASK</sequence>
<keyword evidence="2 5" id="KW-0808">Transferase</keyword>
<dbReference type="NCBIfam" id="NF005837">
    <property type="entry name" value="PRK07742.1"/>
    <property type="match status" value="1"/>
</dbReference>
<dbReference type="PIRSF" id="PIRSF000428">
    <property type="entry name" value="P_Ac_trans"/>
    <property type="match status" value="1"/>
</dbReference>
<comment type="caution">
    <text evidence="5">The sequence shown here is derived from an EMBL/GenBank/DDBJ whole genome shotgun (WGS) entry which is preliminary data.</text>
</comment>
<comment type="similarity">
    <text evidence="1">Belongs to the phosphate acetyltransferase and butyryltransferase family.</text>
</comment>
<evidence type="ECO:0000313" key="6">
    <source>
        <dbReference type="Proteomes" id="UP000279911"/>
    </source>
</evidence>
<evidence type="ECO:0000256" key="3">
    <source>
        <dbReference type="ARBA" id="ARBA00023315"/>
    </source>
</evidence>
<dbReference type="EC" id="2.3.1.19" evidence="5"/>